<dbReference type="PANTHER" id="PTHR24045:SF0">
    <property type="entry name" value="N-ACETYLGLUCOSAMINE-1-PHOSPHOTRANSFERASE SUBUNITS ALPHA_BETA"/>
    <property type="match status" value="1"/>
</dbReference>
<dbReference type="RefSeq" id="WP_160168566.1">
    <property type="nucleotide sequence ID" value="NZ_ARZY01000023.1"/>
</dbReference>
<proteinExistence type="inferred from homology"/>
<dbReference type="InterPro" id="IPR047141">
    <property type="entry name" value="Stealth"/>
</dbReference>
<keyword evidence="3" id="KW-0270">Exopolysaccharide synthesis</keyword>
<dbReference type="Pfam" id="PF17101">
    <property type="entry name" value="Stealth_CR1"/>
    <property type="match status" value="1"/>
</dbReference>
<evidence type="ECO:0000313" key="6">
    <source>
        <dbReference type="EMBL" id="EWH09484.1"/>
    </source>
</evidence>
<evidence type="ECO:0000313" key="7">
    <source>
        <dbReference type="Proteomes" id="UP000019276"/>
    </source>
</evidence>
<dbReference type="eggNOG" id="COG0438">
    <property type="taxonomic scope" value="Bacteria"/>
</dbReference>
<dbReference type="STRING" id="1328313.DS2_12408"/>
<evidence type="ECO:0000256" key="3">
    <source>
        <dbReference type="ARBA" id="ARBA00023169"/>
    </source>
</evidence>
<feature type="domain" description="Stealth protein CR2 conserved region 2" evidence="4">
    <location>
        <begin position="52"/>
        <end position="158"/>
    </location>
</feature>
<evidence type="ECO:0000256" key="1">
    <source>
        <dbReference type="ARBA" id="ARBA00007583"/>
    </source>
</evidence>
<dbReference type="EMBL" id="ARZY01000023">
    <property type="protein sequence ID" value="EWH09484.1"/>
    <property type="molecule type" value="Genomic_DNA"/>
</dbReference>
<keyword evidence="7" id="KW-1185">Reference proteome</keyword>
<accession>W7Q9I0</accession>
<comment type="caution">
    <text evidence="6">The sequence shown here is derived from an EMBL/GenBank/DDBJ whole genome shotgun (WGS) entry which is preliminary data.</text>
</comment>
<evidence type="ECO:0000256" key="2">
    <source>
        <dbReference type="ARBA" id="ARBA00022679"/>
    </source>
</evidence>
<feature type="domain" description="Stealth protein CR1 conserved region 1" evidence="5">
    <location>
        <begin position="6"/>
        <end position="31"/>
    </location>
</feature>
<reference evidence="6 7" key="1">
    <citation type="journal article" date="2014" name="Genome Announc.">
        <title>Draft Genome Sequence of the Agar-Degrading Bacterium Catenovulum sp. Strain DS-2, Isolated from Intestines of Haliotis diversicolor.</title>
        <authorList>
            <person name="Shan D."/>
            <person name="Li X."/>
            <person name="Gu Z."/>
            <person name="Wei G."/>
            <person name="Gao Z."/>
            <person name="Shao Z."/>
        </authorList>
    </citation>
    <scope>NUCLEOTIDE SEQUENCE [LARGE SCALE GENOMIC DNA]</scope>
    <source>
        <strain evidence="6 7">DS-2</strain>
    </source>
</reference>
<gene>
    <name evidence="6" type="ORF">DS2_12408</name>
</gene>
<keyword evidence="2" id="KW-0808">Transferase</keyword>
<sequence>MTQSEIDFVIIWVDGNDKKHQAKRASYLSKLTHDELSIKSQDDFEESVSDLRFVQSDELKYCLRSIKKYAPWYRKIILITDQQVPSFLDVDKLFLDRIEIVDHSELFKDFPEYLPTFNSRAIVTALHTLDSLSEQFILGNDDLMLSGDVTPNFYFEGNKPIIRASWYSLPESESVKLHMQGTVNAAAMLGYSSDNYLIPSHAFISLDKTRLKKLANVFQKKFKENKSYKFRHRDQFLIESLYNHYCIKYGEGILKDYDFMVHFSIQLCREGRPEKVNFLFDLIRSQQRLTFCINEFQSLLKIIPNLHNMLDEICGSKLASEIEINNTLGN</sequence>
<dbReference type="GO" id="GO:0016772">
    <property type="term" value="F:transferase activity, transferring phosphorus-containing groups"/>
    <property type="evidence" value="ECO:0007669"/>
    <property type="project" value="InterPro"/>
</dbReference>
<protein>
    <submittedName>
        <fullName evidence="6">Uncharacterized protein</fullName>
    </submittedName>
</protein>
<evidence type="ECO:0000259" key="5">
    <source>
        <dbReference type="Pfam" id="PF17101"/>
    </source>
</evidence>
<dbReference type="GO" id="GO:0000271">
    <property type="term" value="P:polysaccharide biosynthetic process"/>
    <property type="evidence" value="ECO:0007669"/>
    <property type="project" value="UniProtKB-KW"/>
</dbReference>
<name>W7Q9I0_9ALTE</name>
<comment type="similarity">
    <text evidence="1">Belongs to the stealth family.</text>
</comment>
<dbReference type="PANTHER" id="PTHR24045">
    <property type="match status" value="1"/>
</dbReference>
<evidence type="ECO:0000259" key="4">
    <source>
        <dbReference type="Pfam" id="PF11380"/>
    </source>
</evidence>
<dbReference type="Pfam" id="PF11380">
    <property type="entry name" value="Stealth_CR2"/>
    <property type="match status" value="1"/>
</dbReference>
<dbReference type="InterPro" id="IPR021520">
    <property type="entry name" value="Stealth_CR2"/>
</dbReference>
<dbReference type="InterPro" id="IPR031358">
    <property type="entry name" value="Stealth_CR1"/>
</dbReference>
<dbReference type="Proteomes" id="UP000019276">
    <property type="component" value="Unassembled WGS sequence"/>
</dbReference>
<dbReference type="AlphaFoldDB" id="W7Q9I0"/>
<organism evidence="6 7">
    <name type="scientific">Catenovulum agarivorans DS-2</name>
    <dbReference type="NCBI Taxonomy" id="1328313"/>
    <lineage>
        <taxon>Bacteria</taxon>
        <taxon>Pseudomonadati</taxon>
        <taxon>Pseudomonadota</taxon>
        <taxon>Gammaproteobacteria</taxon>
        <taxon>Alteromonadales</taxon>
        <taxon>Alteromonadaceae</taxon>
        <taxon>Catenovulum</taxon>
    </lineage>
</organism>
<dbReference type="OrthoDB" id="9776077at2"/>